<name>A0A363UL25_9GAMM</name>
<evidence type="ECO:0000259" key="1">
    <source>
        <dbReference type="Pfam" id="PF17989"/>
    </source>
</evidence>
<dbReference type="Pfam" id="PF17989">
    <property type="entry name" value="ALP_N"/>
    <property type="match status" value="1"/>
</dbReference>
<keyword evidence="4" id="KW-1185">Reference proteome</keyword>
<dbReference type="Pfam" id="PF21522">
    <property type="entry name" value="MreB-like_C"/>
    <property type="match status" value="1"/>
</dbReference>
<dbReference type="CDD" id="cd24025">
    <property type="entry name" value="ASKHA_NBD_ParM_pCBH-like"/>
    <property type="match status" value="1"/>
</dbReference>
<feature type="domain" description="Actin homologue MreB-like C-terminal" evidence="2">
    <location>
        <begin position="185"/>
        <end position="302"/>
    </location>
</feature>
<reference evidence="3 4" key="1">
    <citation type="submission" date="2018-05" db="EMBL/GenBank/DDBJ databases">
        <title>Abyssibacter profundi OUC007T gen. nov., sp. nov, a marine bacterium isolated from seawater of the Mariana Trench.</title>
        <authorList>
            <person name="Zhou S."/>
        </authorList>
    </citation>
    <scope>NUCLEOTIDE SEQUENCE [LARGE SCALE GENOMIC DNA]</scope>
    <source>
        <strain evidence="3 4">OUC007</strain>
    </source>
</reference>
<dbReference type="SUPFAM" id="SSF53067">
    <property type="entry name" value="Actin-like ATPase domain"/>
    <property type="match status" value="2"/>
</dbReference>
<accession>A0A363UL25</accession>
<dbReference type="AlphaFoldDB" id="A0A363UL25"/>
<sequence length="338" mass="37661">MKVIGVDIGFGFTKVTDGKQVEIFKSVLGDPADIQFRESLLDASGQRVPHRHIETEDGAWFVGELAEAQSRGRSFTLDQDKLIAGFLRTLTLTALSDVVDDGSPIRLVTGLPISYYRRHKNELIDKLQQRHSFTMIDQQGQRVDRTLNIERVRVIPQPFGTMFHLLLNDFGRASDRRLATEKIGIIDVGFKTADYTISDKTRYSERGSQSTDAGISKAFKSIAAALHEKSGVNVELYRLYDAVGEGSIKIRGRTFDLEKITAHAMQRLATSIATEVNQLWADDWDIDSIVVTGGGGAALAPYLNAQLVGQVLEVESGEDTRLNNVRGYQKYGMHLWQK</sequence>
<dbReference type="EMBL" id="QEQK01000007">
    <property type="protein sequence ID" value="PWN56125.1"/>
    <property type="molecule type" value="Genomic_DNA"/>
</dbReference>
<dbReference type="Proteomes" id="UP000251800">
    <property type="component" value="Unassembled WGS sequence"/>
</dbReference>
<evidence type="ECO:0000259" key="2">
    <source>
        <dbReference type="Pfam" id="PF21522"/>
    </source>
</evidence>
<evidence type="ECO:0000313" key="4">
    <source>
        <dbReference type="Proteomes" id="UP000251800"/>
    </source>
</evidence>
<dbReference type="InterPro" id="IPR043129">
    <property type="entry name" value="ATPase_NBD"/>
</dbReference>
<dbReference type="InterPro" id="IPR040607">
    <property type="entry name" value="ALP_N"/>
</dbReference>
<organism evidence="3 4">
    <name type="scientific">Abyssibacter profundi</name>
    <dbReference type="NCBI Taxonomy" id="2182787"/>
    <lineage>
        <taxon>Bacteria</taxon>
        <taxon>Pseudomonadati</taxon>
        <taxon>Pseudomonadota</taxon>
        <taxon>Gammaproteobacteria</taxon>
        <taxon>Chromatiales</taxon>
        <taxon>Oceanococcaceae</taxon>
        <taxon>Abyssibacter</taxon>
    </lineage>
</organism>
<protein>
    <submittedName>
        <fullName evidence="3">Uncharacterized protein</fullName>
    </submittedName>
</protein>
<dbReference type="Gene3D" id="3.30.420.40">
    <property type="match status" value="2"/>
</dbReference>
<feature type="domain" description="Actin-like protein N-terminal" evidence="1">
    <location>
        <begin position="5"/>
        <end position="160"/>
    </location>
</feature>
<gene>
    <name evidence="3" type="ORF">DEH80_09060</name>
</gene>
<evidence type="ECO:0000313" key="3">
    <source>
        <dbReference type="EMBL" id="PWN56125.1"/>
    </source>
</evidence>
<dbReference type="OrthoDB" id="143284at2"/>
<proteinExistence type="predicted"/>
<comment type="caution">
    <text evidence="3">The sequence shown here is derived from an EMBL/GenBank/DDBJ whole genome shotgun (WGS) entry which is preliminary data.</text>
</comment>
<dbReference type="InterPro" id="IPR049067">
    <property type="entry name" value="MreB-like_C"/>
</dbReference>